<dbReference type="OrthoDB" id="5524287at2"/>
<comment type="caution">
    <text evidence="3">The sequence shown here is derived from an EMBL/GenBank/DDBJ whole genome shotgun (WGS) entry which is preliminary data.</text>
</comment>
<dbReference type="GO" id="GO:0016491">
    <property type="term" value="F:oxidoreductase activity"/>
    <property type="evidence" value="ECO:0007669"/>
    <property type="project" value="UniProtKB-KW"/>
</dbReference>
<dbReference type="PANTHER" id="PTHR14239">
    <property type="entry name" value="DUDULIN-RELATED"/>
    <property type="match status" value="1"/>
</dbReference>
<dbReference type="Gene3D" id="3.40.50.720">
    <property type="entry name" value="NAD(P)-binding Rossmann-like Domain"/>
    <property type="match status" value="1"/>
</dbReference>
<dbReference type="Proteomes" id="UP000325255">
    <property type="component" value="Unassembled WGS sequence"/>
</dbReference>
<evidence type="ECO:0000256" key="1">
    <source>
        <dbReference type="ARBA" id="ARBA00023002"/>
    </source>
</evidence>
<evidence type="ECO:0000259" key="2">
    <source>
        <dbReference type="Pfam" id="PF03807"/>
    </source>
</evidence>
<dbReference type="InterPro" id="IPR051267">
    <property type="entry name" value="STEAP_metalloreductase"/>
</dbReference>
<accession>A0A5M6ITD0</accession>
<reference evidence="3 4" key="1">
    <citation type="submission" date="2019-09" db="EMBL/GenBank/DDBJ databases">
        <title>Genome sequence of Rhodovastum atsumiense, a diverse member of the Acetobacteraceae family of non-sulfur purple photosynthetic bacteria.</title>
        <authorList>
            <person name="Meyer T."/>
            <person name="Kyndt J."/>
        </authorList>
    </citation>
    <scope>NUCLEOTIDE SEQUENCE [LARGE SCALE GENOMIC DNA]</scope>
    <source>
        <strain evidence="3 4">DSM 21279</strain>
    </source>
</reference>
<protein>
    <submittedName>
        <fullName evidence="3">NADP oxidoreductase</fullName>
    </submittedName>
</protein>
<dbReference type="PANTHER" id="PTHR14239:SF10">
    <property type="entry name" value="REDUCTASE"/>
    <property type="match status" value="1"/>
</dbReference>
<sequence length="219" mass="22996">MRIGIIGAGFIGRAVARLAVAAGHEVMVSNSRGPHTLTSIPPGTGAGIGTVAQAARFGEIGLVAIPLHQIHTLPADTLAGRIVLDANNYYPARDGAIAELDAHHITTSELLARHLPHARIVKAFNAILATDLEKGGQVLESGRRRALPIAGDDPAAKAVAAGLLEQFGFDVVDAGTLAESWRFERAKPAYCMPLDREALLGALAAAERDKGVPEGSWRR</sequence>
<keyword evidence="1" id="KW-0560">Oxidoreductase</keyword>
<keyword evidence="4" id="KW-1185">Reference proteome</keyword>
<dbReference type="AlphaFoldDB" id="A0A5M6ITD0"/>
<evidence type="ECO:0000313" key="4">
    <source>
        <dbReference type="Proteomes" id="UP000325255"/>
    </source>
</evidence>
<dbReference type="InterPro" id="IPR036291">
    <property type="entry name" value="NAD(P)-bd_dom_sf"/>
</dbReference>
<dbReference type="EMBL" id="VWPK01000029">
    <property type="protein sequence ID" value="KAA5610705.1"/>
    <property type="molecule type" value="Genomic_DNA"/>
</dbReference>
<proteinExistence type="predicted"/>
<organism evidence="3 4">
    <name type="scientific">Rhodovastum atsumiense</name>
    <dbReference type="NCBI Taxonomy" id="504468"/>
    <lineage>
        <taxon>Bacteria</taxon>
        <taxon>Pseudomonadati</taxon>
        <taxon>Pseudomonadota</taxon>
        <taxon>Alphaproteobacteria</taxon>
        <taxon>Acetobacterales</taxon>
        <taxon>Acetobacteraceae</taxon>
        <taxon>Rhodovastum</taxon>
    </lineage>
</organism>
<feature type="domain" description="Pyrroline-5-carboxylate reductase catalytic N-terminal" evidence="2">
    <location>
        <begin position="2"/>
        <end position="88"/>
    </location>
</feature>
<evidence type="ECO:0000313" key="3">
    <source>
        <dbReference type="EMBL" id="KAA5610705.1"/>
    </source>
</evidence>
<name>A0A5M6ITD0_9PROT</name>
<gene>
    <name evidence="3" type="ORF">F1189_18205</name>
</gene>
<dbReference type="RefSeq" id="WP_150042291.1">
    <property type="nucleotide sequence ID" value="NZ_OW485601.1"/>
</dbReference>
<dbReference type="SUPFAM" id="SSF51735">
    <property type="entry name" value="NAD(P)-binding Rossmann-fold domains"/>
    <property type="match status" value="1"/>
</dbReference>
<dbReference type="Pfam" id="PF03807">
    <property type="entry name" value="F420_oxidored"/>
    <property type="match status" value="1"/>
</dbReference>
<dbReference type="InterPro" id="IPR028939">
    <property type="entry name" value="P5C_Rdtase_cat_N"/>
</dbReference>